<organism evidence="2 3">
    <name type="scientific">Marseilla massiliensis</name>
    <dbReference type="NCBI Taxonomy" id="1841864"/>
    <lineage>
        <taxon>Bacteria</taxon>
        <taxon>Pseudomonadati</taxon>
        <taxon>Bacteroidota</taxon>
        <taxon>Bacteroidia</taxon>
        <taxon>Bacteroidales</taxon>
        <taxon>Prevotellaceae</taxon>
        <taxon>Marseilla</taxon>
    </lineage>
</organism>
<keyword evidence="3" id="KW-1185">Reference proteome</keyword>
<proteinExistence type="predicted"/>
<keyword evidence="1" id="KW-0472">Membrane</keyword>
<feature type="transmembrane region" description="Helical" evidence="1">
    <location>
        <begin position="69"/>
        <end position="88"/>
    </location>
</feature>
<evidence type="ECO:0000313" key="3">
    <source>
        <dbReference type="Proteomes" id="UP000764045"/>
    </source>
</evidence>
<sequence length="136" mass="14372">MNILKSIAVWACFIPLAILNGGLREHVLTGIMGDLRSLAASGVSLSGLILLATWLLLPRLVELTPKLCMAIGGAWTVLTVLFEFAFGLASGIPVSQLVASYNPSTGNLWLLVLATTALSPAIVCFAKRKNSHSGRV</sequence>
<keyword evidence="1" id="KW-1133">Transmembrane helix</keyword>
<evidence type="ECO:0000313" key="2">
    <source>
        <dbReference type="EMBL" id="MBM6661993.1"/>
    </source>
</evidence>
<dbReference type="Proteomes" id="UP000764045">
    <property type="component" value="Unassembled WGS sequence"/>
</dbReference>
<dbReference type="EMBL" id="JACJJL010000015">
    <property type="protein sequence ID" value="MBM6661993.1"/>
    <property type="molecule type" value="Genomic_DNA"/>
</dbReference>
<comment type="caution">
    <text evidence="2">The sequence shown here is derived from an EMBL/GenBank/DDBJ whole genome shotgun (WGS) entry which is preliminary data.</text>
</comment>
<gene>
    <name evidence="2" type="ORF">H6B30_09575</name>
</gene>
<keyword evidence="1" id="KW-0812">Transmembrane</keyword>
<feature type="transmembrane region" description="Helical" evidence="1">
    <location>
        <begin position="40"/>
        <end position="57"/>
    </location>
</feature>
<dbReference type="RefSeq" id="WP_205109997.1">
    <property type="nucleotide sequence ID" value="NZ_JACJJL010000015.1"/>
</dbReference>
<reference evidence="2 3" key="1">
    <citation type="journal article" date="2021" name="Sci. Rep.">
        <title>The distribution of antibiotic resistance genes in chicken gut microbiota commensals.</title>
        <authorList>
            <person name="Juricova H."/>
            <person name="Matiasovicova J."/>
            <person name="Kubasova T."/>
            <person name="Cejkova D."/>
            <person name="Rychlik I."/>
        </authorList>
    </citation>
    <scope>NUCLEOTIDE SEQUENCE [LARGE SCALE GENOMIC DNA]</scope>
    <source>
        <strain evidence="2 3">An819</strain>
    </source>
</reference>
<protein>
    <submittedName>
        <fullName evidence="2">Uncharacterized protein</fullName>
    </submittedName>
</protein>
<dbReference type="AlphaFoldDB" id="A0A938WND3"/>
<feature type="transmembrane region" description="Helical" evidence="1">
    <location>
        <begin position="108"/>
        <end position="126"/>
    </location>
</feature>
<name>A0A938WND3_9BACT</name>
<evidence type="ECO:0000256" key="1">
    <source>
        <dbReference type="SAM" id="Phobius"/>
    </source>
</evidence>
<accession>A0A938WND3</accession>